<dbReference type="STRING" id="1041930.Mtc_1108"/>
<dbReference type="PIRSF" id="PIRSF006692">
    <property type="entry name" value="TF_HTH_AF0396_prd"/>
    <property type="match status" value="1"/>
</dbReference>
<dbReference type="EMBL" id="CP003243">
    <property type="protein sequence ID" value="AFC99864.1"/>
    <property type="molecule type" value="Genomic_DNA"/>
</dbReference>
<evidence type="ECO:0000259" key="1">
    <source>
        <dbReference type="Pfam" id="PF08350"/>
    </source>
</evidence>
<feature type="domain" description="Methanogenesis regulatory protein FilR1 middle" evidence="1">
    <location>
        <begin position="127"/>
        <end position="253"/>
    </location>
</feature>
<sequence length="262" mass="29822">MNSNRLLTYIATSGVRNNILYQLLEEPMDLSGLKSVFGVTSADLLPRLKEMEKRSLLYKVDGVYQLTFTGKTAARMLSRWERLSRLLEEHGQFFNSHDMSVFPENLLDSMSMLGDCRIIQDNMRDINATYREIVEKLSMSSSLMGISPIFDSHFPEIVVSIALRNAPVSIILTRDIYEIVVDEYADALRLFLSCENARLYVVGEARLALAVTDSFLALSLFNDSGFDAQTSLVSREESALKWGGELFEYYRRRSKEVKNPVD</sequence>
<dbReference type="Pfam" id="PF08350">
    <property type="entry name" value="FilR1_middle"/>
    <property type="match status" value="1"/>
</dbReference>
<dbReference type="RefSeq" id="WP_014405702.1">
    <property type="nucleotide sequence ID" value="NC_017034.1"/>
</dbReference>
<dbReference type="AlphaFoldDB" id="H8I7M9"/>
<reference evidence="2 3" key="1">
    <citation type="journal article" date="2012" name="J. Bacteriol.">
        <title>Complete genome sequence of a thermophilic methanogen, Methanocella conradii HZ254, isolated from Chinese rice field soil.</title>
        <authorList>
            <person name="Lu Z."/>
            <person name="Lu Y."/>
        </authorList>
    </citation>
    <scope>NUCLEOTIDE SEQUENCE [LARGE SCALE GENOMIC DNA]</scope>
    <source>
        <strain evidence="3">DSM 24694 / JCM 17849 / CGMCC 1.5162 / HZ254</strain>
    </source>
</reference>
<dbReference type="GeneID" id="11971234"/>
<dbReference type="KEGG" id="mez:Mtc_1108"/>
<dbReference type="Proteomes" id="UP000005233">
    <property type="component" value="Chromosome"/>
</dbReference>
<name>H8I7M9_METCZ</name>
<proteinExistence type="predicted"/>
<protein>
    <submittedName>
        <fullName evidence="2">Transcriptional regulator</fullName>
    </submittedName>
</protein>
<accession>H8I7M9</accession>
<organism evidence="2 3">
    <name type="scientific">Methanocella conradii (strain DSM 24694 / JCM 17849 / CGMCC 1.5162 / HZ254)</name>
    <dbReference type="NCBI Taxonomy" id="1041930"/>
    <lineage>
        <taxon>Archaea</taxon>
        <taxon>Methanobacteriati</taxon>
        <taxon>Methanobacteriota</taxon>
        <taxon>Stenosarchaea group</taxon>
        <taxon>Methanomicrobia</taxon>
        <taxon>Methanocellales</taxon>
        <taxon>Methanocellaceae</taxon>
        <taxon>Methanocella</taxon>
    </lineage>
</organism>
<dbReference type="HOGENOM" id="CLU_062767_1_1_2"/>
<dbReference type="eggNOG" id="arCOG04362">
    <property type="taxonomic scope" value="Archaea"/>
</dbReference>
<dbReference type="SUPFAM" id="SSF46785">
    <property type="entry name" value="Winged helix' DNA-binding domain"/>
    <property type="match status" value="1"/>
</dbReference>
<evidence type="ECO:0000313" key="3">
    <source>
        <dbReference type="Proteomes" id="UP000005233"/>
    </source>
</evidence>
<dbReference type="InterPro" id="IPR036390">
    <property type="entry name" value="WH_DNA-bd_sf"/>
</dbReference>
<keyword evidence="3" id="KW-1185">Reference proteome</keyword>
<evidence type="ECO:0000313" key="2">
    <source>
        <dbReference type="EMBL" id="AFC99864.1"/>
    </source>
</evidence>
<dbReference type="InterPro" id="IPR013561">
    <property type="entry name" value="FilR1_middle_dom"/>
</dbReference>
<gene>
    <name evidence="2" type="ordered locus">Mtc_1108</name>
</gene>
<dbReference type="OrthoDB" id="11410at2157"/>
<dbReference type="InterPro" id="IPR016490">
    <property type="entry name" value="Tscrpt_reg_HTH_AF0396-typ3"/>
</dbReference>